<dbReference type="InterPro" id="IPR036278">
    <property type="entry name" value="Sialidase_sf"/>
</dbReference>
<feature type="domain" description="Sialidase" evidence="5">
    <location>
        <begin position="72"/>
        <end position="341"/>
    </location>
</feature>
<protein>
    <recommendedName>
        <fullName evidence="3">exo-alpha-sialidase</fullName>
        <ecNumber evidence="3">3.2.1.18</ecNumber>
    </recommendedName>
</protein>
<sequence length="381" mass="42915">MKRIFISLMLVTAMGLSAQNTTHKIADGVITHQDLFNTTMVEGVSCFRIPSIVTAPNGDLIAAIDERVPNCGDLNRSGDINIVVRRSADNGKTWSGIETVVNFPMGLSASDPSMIVDRDTKEIILFYNYMDFEKERDIYYLHVVKSKDNGKTWSKPEDITSQIAKPEWHKDFKFITSGRGIQTRDGKLLHTLVNLSKGLFIFGSDDHGKTWYFIDTPIKPADESKIIELADGTWMVNSRVNGGKMRYVHTSSDKGKSWTSKPEPALIDPSCNGSIIRYTAKADGYDKDRIIFSNAKMEKGRMNLNVRISYDEGKTWSEGKTIYPGSSAYSSLTVLKNGDIAVFFEKDEHTKNEFVSFSLKWLTDGKDKFKKASKKRKNIKK</sequence>
<dbReference type="InterPro" id="IPR026856">
    <property type="entry name" value="Sialidase_fam"/>
</dbReference>
<dbReference type="EC" id="3.2.1.18" evidence="3"/>
<name>A0A1M5M3E1_9FLAO</name>
<dbReference type="Pfam" id="PF13088">
    <property type="entry name" value="BNR_2"/>
    <property type="match status" value="1"/>
</dbReference>
<dbReference type="Gene3D" id="2.120.10.10">
    <property type="match status" value="1"/>
</dbReference>
<evidence type="ECO:0000256" key="2">
    <source>
        <dbReference type="ARBA" id="ARBA00009348"/>
    </source>
</evidence>
<evidence type="ECO:0000313" key="6">
    <source>
        <dbReference type="EMBL" id="PRZ24197.1"/>
    </source>
</evidence>
<evidence type="ECO:0000256" key="4">
    <source>
        <dbReference type="SAM" id="SignalP"/>
    </source>
</evidence>
<keyword evidence="9" id="KW-1185">Reference proteome</keyword>
<evidence type="ECO:0000313" key="8">
    <source>
        <dbReference type="Proteomes" id="UP000184384"/>
    </source>
</evidence>
<evidence type="ECO:0000313" key="7">
    <source>
        <dbReference type="EMBL" id="SHG71736.1"/>
    </source>
</evidence>
<dbReference type="CDD" id="cd15482">
    <property type="entry name" value="Sialidase_non-viral"/>
    <property type="match status" value="1"/>
</dbReference>
<dbReference type="EMBL" id="FQWO01000003">
    <property type="protein sequence ID" value="SHG71736.1"/>
    <property type="molecule type" value="Genomic_DNA"/>
</dbReference>
<proteinExistence type="inferred from homology"/>
<dbReference type="GO" id="GO:0016020">
    <property type="term" value="C:membrane"/>
    <property type="evidence" value="ECO:0007669"/>
    <property type="project" value="TreeGrafter"/>
</dbReference>
<organism evidence="7 8">
    <name type="scientific">Flavobacterium granuli</name>
    <dbReference type="NCBI Taxonomy" id="280093"/>
    <lineage>
        <taxon>Bacteria</taxon>
        <taxon>Pseudomonadati</taxon>
        <taxon>Bacteroidota</taxon>
        <taxon>Flavobacteriia</taxon>
        <taxon>Flavobacteriales</taxon>
        <taxon>Flavobacteriaceae</taxon>
        <taxon>Flavobacterium</taxon>
    </lineage>
</organism>
<dbReference type="SUPFAM" id="SSF50939">
    <property type="entry name" value="Sialidases"/>
    <property type="match status" value="1"/>
</dbReference>
<evidence type="ECO:0000256" key="3">
    <source>
        <dbReference type="ARBA" id="ARBA00012733"/>
    </source>
</evidence>
<reference evidence="8" key="1">
    <citation type="submission" date="2016-11" db="EMBL/GenBank/DDBJ databases">
        <authorList>
            <person name="Varghese N."/>
            <person name="Submissions S."/>
        </authorList>
    </citation>
    <scope>NUCLEOTIDE SEQUENCE [LARGE SCALE GENOMIC DNA]</scope>
    <source>
        <strain evidence="8">DSM 19729</strain>
    </source>
</reference>
<dbReference type="EMBL" id="PVUB01000004">
    <property type="protein sequence ID" value="PRZ24197.1"/>
    <property type="molecule type" value="Genomic_DNA"/>
</dbReference>
<dbReference type="Proteomes" id="UP000237771">
    <property type="component" value="Unassembled WGS sequence"/>
</dbReference>
<dbReference type="Proteomes" id="UP000184384">
    <property type="component" value="Unassembled WGS sequence"/>
</dbReference>
<feature type="chain" id="PRO_5013155358" description="exo-alpha-sialidase" evidence="4">
    <location>
        <begin position="19"/>
        <end position="381"/>
    </location>
</feature>
<dbReference type="AlphaFoldDB" id="A0A1M5M3E1"/>
<feature type="signal peptide" evidence="4">
    <location>
        <begin position="1"/>
        <end position="18"/>
    </location>
</feature>
<dbReference type="PANTHER" id="PTHR10628:SF30">
    <property type="entry name" value="EXO-ALPHA-SIALIDASE"/>
    <property type="match status" value="1"/>
</dbReference>
<dbReference type="InterPro" id="IPR011040">
    <property type="entry name" value="Sialidase"/>
</dbReference>
<gene>
    <name evidence="6" type="ORF">BC624_104315</name>
    <name evidence="7" type="ORF">SAMN05443373_103315</name>
</gene>
<dbReference type="PANTHER" id="PTHR10628">
    <property type="entry name" value="SIALIDASE"/>
    <property type="match status" value="1"/>
</dbReference>
<dbReference type="GO" id="GO:0004308">
    <property type="term" value="F:exo-alpha-sialidase activity"/>
    <property type="evidence" value="ECO:0007669"/>
    <property type="project" value="UniProtKB-EC"/>
</dbReference>
<reference evidence="7" key="2">
    <citation type="submission" date="2016-11" db="EMBL/GenBank/DDBJ databases">
        <authorList>
            <person name="Jaros S."/>
            <person name="Januszkiewicz K."/>
            <person name="Wedrychowicz H."/>
        </authorList>
    </citation>
    <scope>NUCLEOTIDE SEQUENCE [LARGE SCALE GENOMIC DNA]</scope>
    <source>
        <strain evidence="7">DSM 19729</strain>
    </source>
</reference>
<keyword evidence="4" id="KW-0732">Signal</keyword>
<accession>A0A1M5M3E1</accession>
<evidence type="ECO:0000313" key="9">
    <source>
        <dbReference type="Proteomes" id="UP000237771"/>
    </source>
</evidence>
<dbReference type="GO" id="GO:0006689">
    <property type="term" value="P:ganglioside catabolic process"/>
    <property type="evidence" value="ECO:0007669"/>
    <property type="project" value="TreeGrafter"/>
</dbReference>
<dbReference type="OrthoDB" id="7294637at2"/>
<dbReference type="STRING" id="280093.SAMN05443373_103315"/>
<dbReference type="GO" id="GO:0005737">
    <property type="term" value="C:cytoplasm"/>
    <property type="evidence" value="ECO:0007669"/>
    <property type="project" value="TreeGrafter"/>
</dbReference>
<comment type="catalytic activity">
    <reaction evidence="1">
        <text>Hydrolysis of alpha-(2-&gt;3)-, alpha-(2-&gt;6)-, alpha-(2-&gt;8)- glycosidic linkages of terminal sialic acid residues in oligosaccharides, glycoproteins, glycolipids, colominic acid and synthetic substrates.</text>
        <dbReference type="EC" id="3.2.1.18"/>
    </reaction>
</comment>
<evidence type="ECO:0000256" key="1">
    <source>
        <dbReference type="ARBA" id="ARBA00000427"/>
    </source>
</evidence>
<comment type="similarity">
    <text evidence="2">Belongs to the glycosyl hydrolase 33 family.</text>
</comment>
<reference evidence="6 9" key="3">
    <citation type="submission" date="2018-03" db="EMBL/GenBank/DDBJ databases">
        <title>Genomic Encyclopedia of Archaeal and Bacterial Type Strains, Phase II (KMG-II): from individual species to whole genera.</title>
        <authorList>
            <person name="Goeker M."/>
        </authorList>
    </citation>
    <scope>NUCLEOTIDE SEQUENCE [LARGE SCALE GENOMIC DNA]</scope>
    <source>
        <strain evidence="6 9">DSM 17797</strain>
    </source>
</reference>
<dbReference type="GO" id="GO:0009313">
    <property type="term" value="P:oligosaccharide catabolic process"/>
    <property type="evidence" value="ECO:0007669"/>
    <property type="project" value="TreeGrafter"/>
</dbReference>
<dbReference type="RefSeq" id="WP_072942042.1">
    <property type="nucleotide sequence ID" value="NZ_FQWO01000003.1"/>
</dbReference>
<evidence type="ECO:0000259" key="5">
    <source>
        <dbReference type="Pfam" id="PF13088"/>
    </source>
</evidence>